<dbReference type="Proteomes" id="UP000664702">
    <property type="component" value="Chromosome"/>
</dbReference>
<reference evidence="2 3" key="2">
    <citation type="journal article" date="2022" name="Int. J. Syst. Evol. Microbiol.">
        <title>Strains of Bradyrhizobium barranii sp. nov. associated with legumes native to Canada are symbionts of soybeans and belong to different subspecies (subsp. barranii subsp. nov. and subsp. apii subsp. nov.) and symbiovars (sv. glycinearum and sv. septentrionale).</title>
        <authorList>
            <person name="Bromfield E.S.P."/>
            <person name="Cloutier S."/>
            <person name="Wasai-Hara S."/>
            <person name="Minamisawa K."/>
        </authorList>
    </citation>
    <scope>NUCLEOTIDE SEQUENCE [LARGE SCALE GENOMIC DNA]</scope>
    <source>
        <strain evidence="2 3">144S4</strain>
    </source>
</reference>
<dbReference type="AlphaFoldDB" id="A0A939M9C1"/>
<evidence type="ECO:0000313" key="3">
    <source>
        <dbReference type="Proteomes" id="UP000664702"/>
    </source>
</evidence>
<name>A0A939M9C1_9BRAD</name>
<dbReference type="EMBL" id="JAGEMI010000001">
    <property type="protein sequence ID" value="MBO1865606.1"/>
    <property type="molecule type" value="Genomic_DNA"/>
</dbReference>
<dbReference type="RefSeq" id="WP_208087329.1">
    <property type="nucleotide sequence ID" value="NZ_CP086136.1"/>
</dbReference>
<accession>A0A939M9C1</accession>
<sequence length="431" mass="45454">MQTRNAAFALSLRKRFLNTIFYVGDSRNAMKYLDPLKYNKAANGWANWMEAYCRSQGRPLICLGNVAVSGTFPSQWQAQVDAAIASGARFICFTGIINAIAQQTPVGNVVQGNLDLMKKYIKQVNDAGSTAVLWWERGANNFNSTHIANMNDYNRLMVDFIQYGDDDGRGPPDVLVLDQTPFSNNTASNGTIALKNTYDGTHDDTAAGQIIGLGCGTIILPHLRPIPGHRLGAVNQSKSGYGARSMFSQAGFPGSVAATGNGNSGNVPTGIITKACTGGVTVVYSVQPTQADANGNTFGQEIKIVATATAAGAFGCYAALDRTGVKQGVVVRGGGEVDLAPGATGFASVLADLEWFPSTGGYGPVYDMLAASNLGNDPGRGFTGIVYEPDGMVIPAFTGTPFTNLAFGGNFNGAGQATIILRKWWAEIASR</sequence>
<dbReference type="EMBL" id="CP086136">
    <property type="protein sequence ID" value="UEM09224.1"/>
    <property type="molecule type" value="Genomic_DNA"/>
</dbReference>
<proteinExistence type="predicted"/>
<protein>
    <submittedName>
        <fullName evidence="1">Uncharacterized protein</fullName>
    </submittedName>
</protein>
<evidence type="ECO:0000313" key="2">
    <source>
        <dbReference type="EMBL" id="UEM09224.1"/>
    </source>
</evidence>
<gene>
    <name evidence="2" type="ORF">J4G43_031340</name>
    <name evidence="1" type="ORF">J4G43_33320</name>
</gene>
<evidence type="ECO:0000313" key="1">
    <source>
        <dbReference type="EMBL" id="MBO1865606.1"/>
    </source>
</evidence>
<reference evidence="1" key="1">
    <citation type="submission" date="2021-03" db="EMBL/GenBank/DDBJ databases">
        <title>Whole Genome Sequence of Bradyrhizobium sp. Strain 144S4.</title>
        <authorList>
            <person name="Bromfield E.S.P."/>
            <person name="Cloutier S."/>
        </authorList>
    </citation>
    <scope>NUCLEOTIDE SEQUENCE [LARGE SCALE GENOMIC DNA]</scope>
    <source>
        <strain evidence="1">144S4</strain>
    </source>
</reference>
<organism evidence="1">
    <name type="scientific">Bradyrhizobium barranii subsp. barranii</name>
    <dbReference type="NCBI Taxonomy" id="2823807"/>
    <lineage>
        <taxon>Bacteria</taxon>
        <taxon>Pseudomonadati</taxon>
        <taxon>Pseudomonadota</taxon>
        <taxon>Alphaproteobacteria</taxon>
        <taxon>Hyphomicrobiales</taxon>
        <taxon>Nitrobacteraceae</taxon>
        <taxon>Bradyrhizobium</taxon>
        <taxon>Bradyrhizobium barranii</taxon>
    </lineage>
</organism>
<dbReference type="KEGG" id="bban:J4G43_031340"/>